<dbReference type="PANTHER" id="PTHR43132:SF2">
    <property type="entry name" value="ARSENICAL RESISTANCE OPERON REPRESSOR ARSR-RELATED"/>
    <property type="match status" value="1"/>
</dbReference>
<protein>
    <submittedName>
        <fullName evidence="5">ArsR family transcriptional regulator</fullName>
    </submittedName>
</protein>
<proteinExistence type="predicted"/>
<organism evidence="5 6">
    <name type="scientific">Gemmobacter caeni</name>
    <dbReference type="NCBI Taxonomy" id="589035"/>
    <lineage>
        <taxon>Bacteria</taxon>
        <taxon>Pseudomonadati</taxon>
        <taxon>Pseudomonadota</taxon>
        <taxon>Alphaproteobacteria</taxon>
        <taxon>Rhodobacterales</taxon>
        <taxon>Paracoccaceae</taxon>
        <taxon>Gemmobacter</taxon>
    </lineage>
</organism>
<evidence type="ECO:0000256" key="3">
    <source>
        <dbReference type="ARBA" id="ARBA00023163"/>
    </source>
</evidence>
<reference evidence="5 6" key="1">
    <citation type="submission" date="2018-04" db="EMBL/GenBank/DDBJ databases">
        <title>Genomic Encyclopedia of Archaeal and Bacterial Type Strains, Phase II (KMG-II): from individual species to whole genera.</title>
        <authorList>
            <person name="Goeker M."/>
        </authorList>
    </citation>
    <scope>NUCLEOTIDE SEQUENCE [LARGE SCALE GENOMIC DNA]</scope>
    <source>
        <strain evidence="5 6">DSM 21823</strain>
    </source>
</reference>
<evidence type="ECO:0000313" key="5">
    <source>
        <dbReference type="EMBL" id="PTX53378.1"/>
    </source>
</evidence>
<name>A0A2T6BBE8_9RHOB</name>
<gene>
    <name evidence="5" type="ORF">C8N34_101293</name>
</gene>
<evidence type="ECO:0000313" key="6">
    <source>
        <dbReference type="Proteomes" id="UP000244224"/>
    </source>
</evidence>
<dbReference type="Proteomes" id="UP000244224">
    <property type="component" value="Unassembled WGS sequence"/>
</dbReference>
<dbReference type="PRINTS" id="PR00778">
    <property type="entry name" value="HTHARSR"/>
</dbReference>
<dbReference type="InterPro" id="IPR011991">
    <property type="entry name" value="ArsR-like_HTH"/>
</dbReference>
<sequence length="134" mass="14174">MERSKVLSALSALAHESRLDLVRLLVPRGDEGMAAGDIARTLGLSASRLSFHLSALEQAGLIRSRRVSRNVIYSADLSGIGGAISYLLADCCMDHPQVLACCGASARHALHRVAEGDAAPRITDPESGTPDPDR</sequence>
<keyword evidence="3" id="KW-0804">Transcription</keyword>
<dbReference type="Gene3D" id="1.10.10.10">
    <property type="entry name" value="Winged helix-like DNA-binding domain superfamily/Winged helix DNA-binding domain"/>
    <property type="match status" value="1"/>
</dbReference>
<dbReference type="OrthoDB" id="9804742at2"/>
<dbReference type="InterPro" id="IPR036390">
    <property type="entry name" value="WH_DNA-bd_sf"/>
</dbReference>
<dbReference type="InterPro" id="IPR036388">
    <property type="entry name" value="WH-like_DNA-bd_sf"/>
</dbReference>
<evidence type="ECO:0000256" key="2">
    <source>
        <dbReference type="ARBA" id="ARBA00023125"/>
    </source>
</evidence>
<keyword evidence="2" id="KW-0238">DNA-binding</keyword>
<evidence type="ECO:0000259" key="4">
    <source>
        <dbReference type="PROSITE" id="PS50987"/>
    </source>
</evidence>
<keyword evidence="1" id="KW-0805">Transcription regulation</keyword>
<comment type="caution">
    <text evidence="5">The sequence shown here is derived from an EMBL/GenBank/DDBJ whole genome shotgun (WGS) entry which is preliminary data.</text>
</comment>
<dbReference type="NCBIfam" id="NF033788">
    <property type="entry name" value="HTH_metalloreg"/>
    <property type="match status" value="1"/>
</dbReference>
<dbReference type="SUPFAM" id="SSF46785">
    <property type="entry name" value="Winged helix' DNA-binding domain"/>
    <property type="match status" value="1"/>
</dbReference>
<accession>A0A2T6BBE8</accession>
<dbReference type="GO" id="GO:0003677">
    <property type="term" value="F:DNA binding"/>
    <property type="evidence" value="ECO:0007669"/>
    <property type="project" value="UniProtKB-KW"/>
</dbReference>
<evidence type="ECO:0000256" key="1">
    <source>
        <dbReference type="ARBA" id="ARBA00023015"/>
    </source>
</evidence>
<dbReference type="InterPro" id="IPR051011">
    <property type="entry name" value="Metal_resp_trans_reg"/>
</dbReference>
<dbReference type="RefSeq" id="WP_082400630.1">
    <property type="nucleotide sequence ID" value="NZ_QBKP01000001.1"/>
</dbReference>
<dbReference type="GO" id="GO:0003700">
    <property type="term" value="F:DNA-binding transcription factor activity"/>
    <property type="evidence" value="ECO:0007669"/>
    <property type="project" value="InterPro"/>
</dbReference>
<dbReference type="PROSITE" id="PS50987">
    <property type="entry name" value="HTH_ARSR_2"/>
    <property type="match status" value="1"/>
</dbReference>
<dbReference type="PANTHER" id="PTHR43132">
    <property type="entry name" value="ARSENICAL RESISTANCE OPERON REPRESSOR ARSR-RELATED"/>
    <property type="match status" value="1"/>
</dbReference>
<dbReference type="InterPro" id="IPR001845">
    <property type="entry name" value="HTH_ArsR_DNA-bd_dom"/>
</dbReference>
<dbReference type="CDD" id="cd00090">
    <property type="entry name" value="HTH_ARSR"/>
    <property type="match status" value="1"/>
</dbReference>
<keyword evidence="6" id="KW-1185">Reference proteome</keyword>
<dbReference type="AlphaFoldDB" id="A0A2T6BBE8"/>
<dbReference type="Pfam" id="PF12840">
    <property type="entry name" value="HTH_20"/>
    <property type="match status" value="1"/>
</dbReference>
<dbReference type="EMBL" id="QBKP01000001">
    <property type="protein sequence ID" value="PTX53378.1"/>
    <property type="molecule type" value="Genomic_DNA"/>
</dbReference>
<dbReference type="SMART" id="SM00418">
    <property type="entry name" value="HTH_ARSR"/>
    <property type="match status" value="1"/>
</dbReference>
<feature type="domain" description="HTH arsR-type" evidence="4">
    <location>
        <begin position="1"/>
        <end position="95"/>
    </location>
</feature>